<dbReference type="AlphaFoldDB" id="A0A9P9DUW6"/>
<evidence type="ECO:0000256" key="1">
    <source>
        <dbReference type="SAM" id="MobiDB-lite"/>
    </source>
</evidence>
<feature type="region of interest" description="Disordered" evidence="1">
    <location>
        <begin position="521"/>
        <end position="546"/>
    </location>
</feature>
<dbReference type="PANTHER" id="PTHR35186">
    <property type="entry name" value="ANK_REP_REGION DOMAIN-CONTAINING PROTEIN"/>
    <property type="match status" value="1"/>
</dbReference>
<organism evidence="3 4">
    <name type="scientific">Dendryphion nanum</name>
    <dbReference type="NCBI Taxonomy" id="256645"/>
    <lineage>
        <taxon>Eukaryota</taxon>
        <taxon>Fungi</taxon>
        <taxon>Dikarya</taxon>
        <taxon>Ascomycota</taxon>
        <taxon>Pezizomycotina</taxon>
        <taxon>Dothideomycetes</taxon>
        <taxon>Pleosporomycetidae</taxon>
        <taxon>Pleosporales</taxon>
        <taxon>Torulaceae</taxon>
        <taxon>Dendryphion</taxon>
    </lineage>
</organism>
<sequence>MPPKISVYEARGALGLLLSLTRPDGPLARIAQLHEDQTTDDRPLVDFLHYFQSEIFQVYTLLPGLRSRLAAHGLPACVSCLLDHLEGLVVASTCPTGSFTKLWTLVKRYGDAQANSINDGNLITFINFGNDALQTSLLDALGNCVDELSEYTDGKDLDTTDNKTLKRSEPNYAAWKLNTLLFDTFWATTSHCIGCKAPTTTMALFTHRKALETLDIEAILSLNDPSAFAQEVRFRICSTDPPITAARKTKVAFIDTPAPKKNRRKAVRQKILHICEPLYSARAAQVQLHFVAEDHAIWLDNRSQAYHSADELKNVITLAELSSEHSGSMTDQTKLIIAVILGHTLLHLWDTPLLCEWSRERIIFIRSMNTVPLKPYLLSQRKSNSSDMDDFLRLHPYPDILGLGIMLLELDLQQSVESYLQPKDELNVNSAWINAQAAFKRHQGNMYKNYRMAIKACLDNNFADDIDPDEDPEEFRRQIYFQIVKPLEDELEAGFSDLIDVNDIDTEAGKLDVLKFGQPIPQKSSGHSLHNFPQERSQSRPANESRYTVLQYSVEDVTPEEAEDLYPVYPVPQYTDV</sequence>
<evidence type="ECO:0000259" key="2">
    <source>
        <dbReference type="Pfam" id="PF24476"/>
    </source>
</evidence>
<keyword evidence="4" id="KW-1185">Reference proteome</keyword>
<name>A0A9P9DUW6_9PLEO</name>
<reference evidence="3" key="1">
    <citation type="journal article" date="2021" name="Nat. Commun.">
        <title>Genetic determinants of endophytism in the Arabidopsis root mycobiome.</title>
        <authorList>
            <person name="Mesny F."/>
            <person name="Miyauchi S."/>
            <person name="Thiergart T."/>
            <person name="Pickel B."/>
            <person name="Atanasova L."/>
            <person name="Karlsson M."/>
            <person name="Huettel B."/>
            <person name="Barry K.W."/>
            <person name="Haridas S."/>
            <person name="Chen C."/>
            <person name="Bauer D."/>
            <person name="Andreopoulos W."/>
            <person name="Pangilinan J."/>
            <person name="LaButti K."/>
            <person name="Riley R."/>
            <person name="Lipzen A."/>
            <person name="Clum A."/>
            <person name="Drula E."/>
            <person name="Henrissat B."/>
            <person name="Kohler A."/>
            <person name="Grigoriev I.V."/>
            <person name="Martin F.M."/>
            <person name="Hacquard S."/>
        </authorList>
    </citation>
    <scope>NUCLEOTIDE SEQUENCE</scope>
    <source>
        <strain evidence="3">MPI-CAGE-CH-0243</strain>
    </source>
</reference>
<evidence type="ECO:0000313" key="3">
    <source>
        <dbReference type="EMBL" id="KAH7125708.1"/>
    </source>
</evidence>
<proteinExistence type="predicted"/>
<evidence type="ECO:0000313" key="4">
    <source>
        <dbReference type="Proteomes" id="UP000700596"/>
    </source>
</evidence>
<dbReference type="Pfam" id="PF24476">
    <property type="entry name" value="DUF7580"/>
    <property type="match status" value="1"/>
</dbReference>
<dbReference type="EMBL" id="JAGMWT010000007">
    <property type="protein sequence ID" value="KAH7125708.1"/>
    <property type="molecule type" value="Genomic_DNA"/>
</dbReference>
<dbReference type="Proteomes" id="UP000700596">
    <property type="component" value="Unassembled WGS sequence"/>
</dbReference>
<comment type="caution">
    <text evidence="3">The sequence shown here is derived from an EMBL/GenBank/DDBJ whole genome shotgun (WGS) entry which is preliminary data.</text>
</comment>
<dbReference type="PANTHER" id="PTHR35186:SF4">
    <property type="entry name" value="PRION-INHIBITION AND PROPAGATION HELO DOMAIN-CONTAINING PROTEIN"/>
    <property type="match status" value="1"/>
</dbReference>
<protein>
    <recommendedName>
        <fullName evidence="2">DUF7580 domain-containing protein</fullName>
    </recommendedName>
</protein>
<dbReference type="InterPro" id="IPR056002">
    <property type="entry name" value="DUF7580"/>
</dbReference>
<feature type="domain" description="DUF7580" evidence="2">
    <location>
        <begin position="264"/>
        <end position="492"/>
    </location>
</feature>
<gene>
    <name evidence="3" type="ORF">B0J11DRAFT_580240</name>
</gene>
<feature type="compositionally biased region" description="Polar residues" evidence="1">
    <location>
        <begin position="534"/>
        <end position="546"/>
    </location>
</feature>
<accession>A0A9P9DUW6</accession>
<dbReference type="OrthoDB" id="3565018at2759"/>